<evidence type="ECO:0000313" key="2">
    <source>
        <dbReference type="Proteomes" id="UP000306113"/>
    </source>
</evidence>
<dbReference type="OrthoDB" id="7658488at2"/>
<gene>
    <name evidence="1" type="ORF">E7681_16000</name>
</gene>
<reference evidence="1 2" key="1">
    <citation type="submission" date="2019-04" db="EMBL/GenBank/DDBJ databases">
        <title>Draft genome sequence of Youngimonas vesicularis.</title>
        <authorList>
            <person name="Hameed A."/>
        </authorList>
    </citation>
    <scope>NUCLEOTIDE SEQUENCE [LARGE SCALE GENOMIC DNA]</scope>
    <source>
        <strain evidence="1 2">CC-AMW-E</strain>
    </source>
</reference>
<dbReference type="EMBL" id="SSMD01000009">
    <property type="protein sequence ID" value="THD72022.1"/>
    <property type="molecule type" value="Genomic_DNA"/>
</dbReference>
<dbReference type="Proteomes" id="UP000306113">
    <property type="component" value="Unassembled WGS sequence"/>
</dbReference>
<accession>A0A4S3M7R2</accession>
<protein>
    <submittedName>
        <fullName evidence="1">Uncharacterized protein</fullName>
    </submittedName>
</protein>
<name>A0A4S3M7R2_9RHOB</name>
<dbReference type="AlphaFoldDB" id="A0A4S3M7R2"/>
<comment type="caution">
    <text evidence="1">The sequence shown here is derived from an EMBL/GenBank/DDBJ whole genome shotgun (WGS) entry which is preliminary data.</text>
</comment>
<dbReference type="RefSeq" id="WP_136340268.1">
    <property type="nucleotide sequence ID" value="NZ_SSMD01000009.1"/>
</dbReference>
<evidence type="ECO:0000313" key="1">
    <source>
        <dbReference type="EMBL" id="THD72022.1"/>
    </source>
</evidence>
<organism evidence="1 2">
    <name type="scientific">Thalassobius vesicularis</name>
    <dbReference type="NCBI Taxonomy" id="1294297"/>
    <lineage>
        <taxon>Bacteria</taxon>
        <taxon>Pseudomonadati</taxon>
        <taxon>Pseudomonadota</taxon>
        <taxon>Alphaproteobacteria</taxon>
        <taxon>Rhodobacterales</taxon>
        <taxon>Roseobacteraceae</taxon>
        <taxon>Thalassovita</taxon>
    </lineage>
</organism>
<keyword evidence="2" id="KW-1185">Reference proteome</keyword>
<proteinExistence type="predicted"/>
<sequence>METFLSKEVQAGLDAARTASLKRSSRMMVEANGRSFRVLKFWGTGFALDAQDAPKLRGLVDLYDRGFHLYQCLIVASGEEDGLMNYEFKRLTAAHTTAPVDFVVEDRSERKLLENRPEG</sequence>